<dbReference type="InterPro" id="IPR020234">
    <property type="entry name" value="Mite_allergen_group-7"/>
</dbReference>
<organism evidence="1 2">
    <name type="scientific">Danaus plexippus plexippus</name>
    <dbReference type="NCBI Taxonomy" id="278856"/>
    <lineage>
        <taxon>Eukaryota</taxon>
        <taxon>Metazoa</taxon>
        <taxon>Ecdysozoa</taxon>
        <taxon>Arthropoda</taxon>
        <taxon>Hexapoda</taxon>
        <taxon>Insecta</taxon>
        <taxon>Pterygota</taxon>
        <taxon>Neoptera</taxon>
        <taxon>Endopterygota</taxon>
        <taxon>Lepidoptera</taxon>
        <taxon>Glossata</taxon>
        <taxon>Ditrysia</taxon>
        <taxon>Papilionoidea</taxon>
        <taxon>Nymphalidae</taxon>
        <taxon>Danainae</taxon>
        <taxon>Danaini</taxon>
        <taxon>Danaina</taxon>
        <taxon>Danaus</taxon>
        <taxon>Danaus</taxon>
    </lineage>
</organism>
<comment type="caution">
    <text evidence="1">The sequence shown here is derived from an EMBL/GenBank/DDBJ whole genome shotgun (WGS) entry which is preliminary data.</text>
</comment>
<evidence type="ECO:0000313" key="2">
    <source>
        <dbReference type="Proteomes" id="UP000007151"/>
    </source>
</evidence>
<accession>A0A212EP06</accession>
<gene>
    <name evidence="1" type="ORF">KGM_214465</name>
</gene>
<dbReference type="Gene3D" id="3.15.10.50">
    <property type="match status" value="1"/>
</dbReference>
<keyword evidence="2" id="KW-1185">Reference proteome</keyword>
<sequence>MRARNYIGIFFICLVVGAEANLIRGKAIKGLDNEDFPSRQVLTAKVNDYVDKTIKMLGPFLQENGLEPLKLPDIEEGFEVKPIIVTYSAWFKLTEGQFTGITNVSRSGDQIVSYIGKTLRVRVQLDFSDIKLSYNYLIKVMNLGPTGQILGSLNNFIAVADVLIDFNNDEIHLQQFSISNVGRLRVRLSGNILFDWLLNPFISVFMRIFDNVIMKFVELTIRNVAQVAIASINSNIKEVIQRIEALN</sequence>
<dbReference type="AlphaFoldDB" id="A0A212EP06"/>
<evidence type="ECO:0000313" key="1">
    <source>
        <dbReference type="EMBL" id="OWR43206.1"/>
    </source>
</evidence>
<dbReference type="EMBL" id="AGBW02013568">
    <property type="protein sequence ID" value="OWR43206.1"/>
    <property type="molecule type" value="Genomic_DNA"/>
</dbReference>
<dbReference type="Proteomes" id="UP000007151">
    <property type="component" value="Unassembled WGS sequence"/>
</dbReference>
<dbReference type="KEGG" id="dpl:KGM_214465"/>
<dbReference type="OrthoDB" id="6419576at2759"/>
<dbReference type="Pfam" id="PF16984">
    <property type="entry name" value="Grp7_allergen"/>
    <property type="match status" value="1"/>
</dbReference>
<name>A0A212EP06_DANPL</name>
<proteinExistence type="predicted"/>
<dbReference type="InterPro" id="IPR038602">
    <property type="entry name" value="Mite_allergen_7_sf"/>
</dbReference>
<dbReference type="eggNOG" id="ENOG502S8FG">
    <property type="taxonomic scope" value="Eukaryota"/>
</dbReference>
<reference evidence="1 2" key="1">
    <citation type="journal article" date="2011" name="Cell">
        <title>The monarch butterfly genome yields insights into long-distance migration.</title>
        <authorList>
            <person name="Zhan S."/>
            <person name="Merlin C."/>
            <person name="Boore J.L."/>
            <person name="Reppert S.M."/>
        </authorList>
    </citation>
    <scope>NUCLEOTIDE SEQUENCE [LARGE SCALE GENOMIC DNA]</scope>
    <source>
        <strain evidence="1">F-2</strain>
    </source>
</reference>
<protein>
    <submittedName>
        <fullName evidence="1">Uncharacterized protein</fullName>
    </submittedName>
</protein>